<geneLocation type="plasmid" evidence="1 2">
    <name>unnamed6</name>
</geneLocation>
<gene>
    <name evidence="1" type="ORF">BCS90_27110</name>
</gene>
<accession>A0ACD5G657</accession>
<protein>
    <submittedName>
        <fullName evidence="1">Uncharacterized protein</fullName>
    </submittedName>
</protein>
<dbReference type="EMBL" id="CP170596">
    <property type="protein sequence ID" value="XNH97293.1"/>
    <property type="molecule type" value="Genomic_DNA"/>
</dbReference>
<sequence>MSQNTKYPHKEEGNSKATSQKPTTLGDRLKIALGSMSQRELQDGGAGRAQPSIVM</sequence>
<dbReference type="Proteomes" id="UP000235310">
    <property type="component" value="Plasmid unnamed6"/>
</dbReference>
<proteinExistence type="predicted"/>
<evidence type="ECO:0000313" key="1">
    <source>
        <dbReference type="EMBL" id="XNH97293.1"/>
    </source>
</evidence>
<organism evidence="1 2">
    <name type="scientific">Vibrio cyclitrophicus</name>
    <dbReference type="NCBI Taxonomy" id="47951"/>
    <lineage>
        <taxon>Bacteria</taxon>
        <taxon>Pseudomonadati</taxon>
        <taxon>Pseudomonadota</taxon>
        <taxon>Gammaproteobacteria</taxon>
        <taxon>Vibrionales</taxon>
        <taxon>Vibrionaceae</taxon>
        <taxon>Vibrio</taxon>
    </lineage>
</organism>
<evidence type="ECO:0000313" key="2">
    <source>
        <dbReference type="Proteomes" id="UP000235310"/>
    </source>
</evidence>
<reference evidence="1 2" key="1">
    <citation type="journal article" date="2018" name="Nature">
        <title>A major lineage of non-tailed dsDNA viruses as unrecognized killers of marine bacteria.</title>
        <authorList>
            <person name="Kauffman K.M."/>
            <person name="Hussain F.A."/>
            <person name="Yang J."/>
            <person name="Arevalo P."/>
            <person name="Brown J.M."/>
            <person name="Chang W.K."/>
            <person name="VanInsberghe D."/>
            <person name="Elsherbini J."/>
            <person name="Sharma R.S."/>
            <person name="Cutler M.B."/>
            <person name="Kelly L."/>
            <person name="Polz M.F."/>
        </authorList>
    </citation>
    <scope>NUCLEOTIDE SEQUENCE [LARGE SCALE GENOMIC DNA]</scope>
    <source>
        <strain evidence="1 2">10N.222.46.E12</strain>
    </source>
</reference>
<keyword evidence="1" id="KW-0614">Plasmid</keyword>
<name>A0ACD5G657_9VIBR</name>